<reference evidence="9 10" key="1">
    <citation type="submission" date="2014-04" db="EMBL/GenBank/DDBJ databases">
        <authorList>
            <consortium name="DOE Joint Genome Institute"/>
            <person name="Kuo A."/>
            <person name="Zuccaro A."/>
            <person name="Kohler A."/>
            <person name="Nagy L.G."/>
            <person name="Floudas D."/>
            <person name="Copeland A."/>
            <person name="Barry K.W."/>
            <person name="Cichocki N."/>
            <person name="Veneault-Fourrey C."/>
            <person name="LaButti K."/>
            <person name="Lindquist E.A."/>
            <person name="Lipzen A."/>
            <person name="Lundell T."/>
            <person name="Morin E."/>
            <person name="Murat C."/>
            <person name="Sun H."/>
            <person name="Tunlid A."/>
            <person name="Henrissat B."/>
            <person name="Grigoriev I.V."/>
            <person name="Hibbett D.S."/>
            <person name="Martin F."/>
            <person name="Nordberg H.P."/>
            <person name="Cantor M.N."/>
            <person name="Hua S.X."/>
        </authorList>
    </citation>
    <scope>NUCLEOTIDE SEQUENCE [LARGE SCALE GENOMIC DNA]</scope>
    <source>
        <strain evidence="9 10">MAFF 305830</strain>
    </source>
</reference>
<dbReference type="InterPro" id="IPR020846">
    <property type="entry name" value="MFS_dom"/>
</dbReference>
<feature type="transmembrane region" description="Helical" evidence="7">
    <location>
        <begin position="121"/>
        <end position="139"/>
    </location>
</feature>
<dbReference type="InterPro" id="IPR011701">
    <property type="entry name" value="MFS"/>
</dbReference>
<gene>
    <name evidence="9" type="ORF">M408DRAFT_330004</name>
</gene>
<feature type="transmembrane region" description="Helical" evidence="7">
    <location>
        <begin position="474"/>
        <end position="493"/>
    </location>
</feature>
<evidence type="ECO:0000256" key="1">
    <source>
        <dbReference type="ARBA" id="ARBA00004141"/>
    </source>
</evidence>
<evidence type="ECO:0000256" key="2">
    <source>
        <dbReference type="ARBA" id="ARBA00022448"/>
    </source>
</evidence>
<keyword evidence="4 7" id="KW-1133">Transmembrane helix</keyword>
<dbReference type="EMBL" id="KN824298">
    <property type="protein sequence ID" value="KIM27572.1"/>
    <property type="molecule type" value="Genomic_DNA"/>
</dbReference>
<keyword evidence="10" id="KW-1185">Reference proteome</keyword>
<evidence type="ECO:0000256" key="5">
    <source>
        <dbReference type="ARBA" id="ARBA00023136"/>
    </source>
</evidence>
<dbReference type="PANTHER" id="PTHR23504">
    <property type="entry name" value="MAJOR FACILITATOR SUPERFAMILY DOMAIN-CONTAINING PROTEIN 10"/>
    <property type="match status" value="1"/>
</dbReference>
<evidence type="ECO:0000256" key="3">
    <source>
        <dbReference type="ARBA" id="ARBA00022692"/>
    </source>
</evidence>
<keyword evidence="2" id="KW-0813">Transport</keyword>
<evidence type="ECO:0000313" key="9">
    <source>
        <dbReference type="EMBL" id="KIM27572.1"/>
    </source>
</evidence>
<comment type="subcellular location">
    <subcellularLocation>
        <location evidence="1">Membrane</location>
        <topology evidence="1">Multi-pass membrane protein</topology>
    </subcellularLocation>
</comment>
<dbReference type="AlphaFoldDB" id="A0A0C2XEM5"/>
<keyword evidence="5 7" id="KW-0472">Membrane</keyword>
<evidence type="ECO:0000256" key="7">
    <source>
        <dbReference type="SAM" id="Phobius"/>
    </source>
</evidence>
<sequence length="498" mass="53620">MISTPGVDTDERDPLLAVKPATPSGTTSVQPVTPNGRAAQQETPLPVKQLLILALVRLAEPINFTIIFPFVNQMMEDLKVTDKPSEIGFYSGLVDSSFAIAQCCTILQWGRLSDRIGRRPILFVGLTGSIISIFLFGMSQNLAWALSSRSIAGALSGNIAVIQTMLAELTDSTNESKAMPLVSVTWSIGIVLGPLLGGTLAHPAERWPASPLNNAWFRKYPYSLPCSVGALFGLGALIIAYNYLGETWKRSRHETQISRSSSVASSATLTEPEATAPVGVWAILSHPPLRQVLISGFLNSFLATAYDVVFALVCYSPIQLGGLSRTPAEIGFAFAFGGIISITLLPTGLPWLQRRYGTVPLYQFCAALWIVTFAGFPFLNLLARRFILEGSSPKTGIYILWLGIGSLVFISRITSMTFSLAITLVRRAAPDKRILGSTYGVSQTIACVARALGPACVSSLFALSVDKQIMGGNLVWVVMAATGMSCMLSSWRLTDLES</sequence>
<dbReference type="PANTHER" id="PTHR23504:SF15">
    <property type="entry name" value="MAJOR FACILITATOR SUPERFAMILY (MFS) PROFILE DOMAIN-CONTAINING PROTEIN"/>
    <property type="match status" value="1"/>
</dbReference>
<dbReference type="HOGENOM" id="CLU_001265_54_6_1"/>
<reference evidence="10" key="2">
    <citation type="submission" date="2015-01" db="EMBL/GenBank/DDBJ databases">
        <title>Evolutionary Origins and Diversification of the Mycorrhizal Mutualists.</title>
        <authorList>
            <consortium name="DOE Joint Genome Institute"/>
            <consortium name="Mycorrhizal Genomics Consortium"/>
            <person name="Kohler A."/>
            <person name="Kuo A."/>
            <person name="Nagy L.G."/>
            <person name="Floudas D."/>
            <person name="Copeland A."/>
            <person name="Barry K.W."/>
            <person name="Cichocki N."/>
            <person name="Veneault-Fourrey C."/>
            <person name="LaButti K."/>
            <person name="Lindquist E.A."/>
            <person name="Lipzen A."/>
            <person name="Lundell T."/>
            <person name="Morin E."/>
            <person name="Murat C."/>
            <person name="Riley R."/>
            <person name="Ohm R."/>
            <person name="Sun H."/>
            <person name="Tunlid A."/>
            <person name="Henrissat B."/>
            <person name="Grigoriev I.V."/>
            <person name="Hibbett D.S."/>
            <person name="Martin F."/>
        </authorList>
    </citation>
    <scope>NUCLEOTIDE SEQUENCE [LARGE SCALE GENOMIC DNA]</scope>
    <source>
        <strain evidence="10">MAFF 305830</strain>
    </source>
</reference>
<feature type="transmembrane region" description="Helical" evidence="7">
    <location>
        <begin position="399"/>
        <end position="425"/>
    </location>
</feature>
<feature type="non-terminal residue" evidence="9">
    <location>
        <position position="1"/>
    </location>
</feature>
<dbReference type="GO" id="GO:0022857">
    <property type="term" value="F:transmembrane transporter activity"/>
    <property type="evidence" value="ECO:0007669"/>
    <property type="project" value="InterPro"/>
</dbReference>
<organism evidence="9 10">
    <name type="scientific">Serendipita vermifera MAFF 305830</name>
    <dbReference type="NCBI Taxonomy" id="933852"/>
    <lineage>
        <taxon>Eukaryota</taxon>
        <taxon>Fungi</taxon>
        <taxon>Dikarya</taxon>
        <taxon>Basidiomycota</taxon>
        <taxon>Agaricomycotina</taxon>
        <taxon>Agaricomycetes</taxon>
        <taxon>Sebacinales</taxon>
        <taxon>Serendipitaceae</taxon>
        <taxon>Serendipita</taxon>
    </lineage>
</organism>
<dbReference type="Pfam" id="PF07690">
    <property type="entry name" value="MFS_1"/>
    <property type="match status" value="1"/>
</dbReference>
<dbReference type="Gene3D" id="1.20.1250.20">
    <property type="entry name" value="MFS general substrate transporter like domains"/>
    <property type="match status" value="1"/>
</dbReference>
<protein>
    <recommendedName>
        <fullName evidence="8">Major facilitator superfamily (MFS) profile domain-containing protein</fullName>
    </recommendedName>
</protein>
<dbReference type="CDD" id="cd17330">
    <property type="entry name" value="MFS_SLC46_TetA_like"/>
    <property type="match status" value="1"/>
</dbReference>
<feature type="transmembrane region" description="Helical" evidence="7">
    <location>
        <begin position="359"/>
        <end position="379"/>
    </location>
</feature>
<dbReference type="OrthoDB" id="419616at2759"/>
<feature type="region of interest" description="Disordered" evidence="6">
    <location>
        <begin position="1"/>
        <end position="40"/>
    </location>
</feature>
<proteinExistence type="predicted"/>
<accession>A0A0C2XEM5</accession>
<feature type="transmembrane region" description="Helical" evidence="7">
    <location>
        <begin position="181"/>
        <end position="202"/>
    </location>
</feature>
<dbReference type="SUPFAM" id="SSF103473">
    <property type="entry name" value="MFS general substrate transporter"/>
    <property type="match status" value="1"/>
</dbReference>
<dbReference type="InterPro" id="IPR036259">
    <property type="entry name" value="MFS_trans_sf"/>
</dbReference>
<feature type="transmembrane region" description="Helical" evidence="7">
    <location>
        <begin position="222"/>
        <end position="244"/>
    </location>
</feature>
<feature type="compositionally biased region" description="Polar residues" evidence="6">
    <location>
        <begin position="23"/>
        <end position="40"/>
    </location>
</feature>
<evidence type="ECO:0000313" key="10">
    <source>
        <dbReference type="Proteomes" id="UP000054097"/>
    </source>
</evidence>
<dbReference type="PROSITE" id="PS50850">
    <property type="entry name" value="MFS"/>
    <property type="match status" value="1"/>
</dbReference>
<feature type="transmembrane region" description="Helical" evidence="7">
    <location>
        <begin position="151"/>
        <end position="169"/>
    </location>
</feature>
<evidence type="ECO:0000259" key="8">
    <source>
        <dbReference type="PROSITE" id="PS50850"/>
    </source>
</evidence>
<name>A0A0C2XEM5_SERVB</name>
<feature type="domain" description="Major facilitator superfamily (MFS) profile" evidence="8">
    <location>
        <begin position="49"/>
        <end position="498"/>
    </location>
</feature>
<feature type="transmembrane region" description="Helical" evidence="7">
    <location>
        <begin position="292"/>
        <end position="318"/>
    </location>
</feature>
<feature type="transmembrane region" description="Helical" evidence="7">
    <location>
        <begin position="330"/>
        <end position="352"/>
    </location>
</feature>
<evidence type="ECO:0000256" key="4">
    <source>
        <dbReference type="ARBA" id="ARBA00022989"/>
    </source>
</evidence>
<keyword evidence="3 7" id="KW-0812">Transmembrane</keyword>
<evidence type="ECO:0000256" key="6">
    <source>
        <dbReference type="SAM" id="MobiDB-lite"/>
    </source>
</evidence>
<dbReference type="Proteomes" id="UP000054097">
    <property type="component" value="Unassembled WGS sequence"/>
</dbReference>
<dbReference type="GO" id="GO:0016020">
    <property type="term" value="C:membrane"/>
    <property type="evidence" value="ECO:0007669"/>
    <property type="project" value="UniProtKB-SubCell"/>
</dbReference>